<evidence type="ECO:0000256" key="11">
    <source>
        <dbReference type="PIRNR" id="PIRNR001563"/>
    </source>
</evidence>
<evidence type="ECO:0000259" key="12">
    <source>
        <dbReference type="Pfam" id="PF02875"/>
    </source>
</evidence>
<protein>
    <recommendedName>
        <fullName evidence="3">tetrahydrofolate synthase</fullName>
        <ecNumber evidence="3">6.3.2.17</ecNumber>
    </recommendedName>
    <alternativeName>
        <fullName evidence="9">Tetrahydrofolylpolyglutamate synthase</fullName>
    </alternativeName>
</protein>
<evidence type="ECO:0000256" key="6">
    <source>
        <dbReference type="ARBA" id="ARBA00022741"/>
    </source>
</evidence>
<evidence type="ECO:0000256" key="5">
    <source>
        <dbReference type="ARBA" id="ARBA00022723"/>
    </source>
</evidence>
<comment type="cofactor">
    <cofactor evidence="1">
        <name>Mg(2+)</name>
        <dbReference type="ChEBI" id="CHEBI:18420"/>
    </cofactor>
</comment>
<keyword evidence="6 11" id="KW-0547">Nucleotide-binding</keyword>
<dbReference type="EMBL" id="MJAT01000040">
    <property type="protein sequence ID" value="OEH84205.1"/>
    <property type="molecule type" value="Genomic_DNA"/>
</dbReference>
<dbReference type="GO" id="GO:0004326">
    <property type="term" value="F:tetrahydrofolylpolyglutamate synthase activity"/>
    <property type="evidence" value="ECO:0007669"/>
    <property type="project" value="UniProtKB-EC"/>
</dbReference>
<evidence type="ECO:0000313" key="15">
    <source>
        <dbReference type="Proteomes" id="UP000095255"/>
    </source>
</evidence>
<dbReference type="SUPFAM" id="SSF53623">
    <property type="entry name" value="MurD-like peptide ligases, catalytic domain"/>
    <property type="match status" value="1"/>
</dbReference>
<reference evidence="14 15" key="1">
    <citation type="submission" date="2016-09" db="EMBL/GenBank/DDBJ databases">
        <title>Desulfuribacillus arsenicus sp. nov., an obligately anaerobic, dissimilatory arsenic- and antimonate-reducing bacterium isolated from anoxic sediments.</title>
        <authorList>
            <person name="Abin C.A."/>
            <person name="Hollibaugh J.T."/>
        </authorList>
    </citation>
    <scope>NUCLEOTIDE SEQUENCE [LARGE SCALE GENOMIC DNA]</scope>
    <source>
        <strain evidence="14 15">MLFW-2</strain>
    </source>
</reference>
<evidence type="ECO:0000256" key="2">
    <source>
        <dbReference type="ARBA" id="ARBA00008276"/>
    </source>
</evidence>
<dbReference type="InterPro" id="IPR036565">
    <property type="entry name" value="Mur-like_cat_sf"/>
</dbReference>
<evidence type="ECO:0000256" key="10">
    <source>
        <dbReference type="ARBA" id="ARBA00047493"/>
    </source>
</evidence>
<feature type="domain" description="Mur ligase C-terminal" evidence="12">
    <location>
        <begin position="303"/>
        <end position="423"/>
    </location>
</feature>
<organism evidence="14 15">
    <name type="scientific">Desulfuribacillus stibiiarsenatis</name>
    <dbReference type="NCBI Taxonomy" id="1390249"/>
    <lineage>
        <taxon>Bacteria</taxon>
        <taxon>Bacillati</taxon>
        <taxon>Bacillota</taxon>
        <taxon>Desulfuribacillia</taxon>
        <taxon>Desulfuribacillales</taxon>
        <taxon>Desulfuribacillaceae</taxon>
        <taxon>Desulfuribacillus</taxon>
    </lineage>
</organism>
<evidence type="ECO:0000256" key="1">
    <source>
        <dbReference type="ARBA" id="ARBA00001946"/>
    </source>
</evidence>
<dbReference type="InterPro" id="IPR001645">
    <property type="entry name" value="Folylpolyglutamate_synth"/>
</dbReference>
<evidence type="ECO:0000256" key="3">
    <source>
        <dbReference type="ARBA" id="ARBA00013025"/>
    </source>
</evidence>
<dbReference type="GO" id="GO:0005524">
    <property type="term" value="F:ATP binding"/>
    <property type="evidence" value="ECO:0007669"/>
    <property type="project" value="UniProtKB-KW"/>
</dbReference>
<dbReference type="GO" id="GO:0005737">
    <property type="term" value="C:cytoplasm"/>
    <property type="evidence" value="ECO:0007669"/>
    <property type="project" value="TreeGrafter"/>
</dbReference>
<evidence type="ECO:0000256" key="4">
    <source>
        <dbReference type="ARBA" id="ARBA00022598"/>
    </source>
</evidence>
<accession>A0A1E5L244</accession>
<dbReference type="GO" id="GO:0008841">
    <property type="term" value="F:dihydrofolate synthase activity"/>
    <property type="evidence" value="ECO:0007669"/>
    <property type="project" value="TreeGrafter"/>
</dbReference>
<name>A0A1E5L244_9FIRM</name>
<evidence type="ECO:0000259" key="13">
    <source>
        <dbReference type="Pfam" id="PF08245"/>
    </source>
</evidence>
<dbReference type="PANTHER" id="PTHR11136:SF0">
    <property type="entry name" value="DIHYDROFOLATE SYNTHETASE-RELATED"/>
    <property type="match status" value="1"/>
</dbReference>
<comment type="caution">
    <text evidence="14">The sequence shown here is derived from an EMBL/GenBank/DDBJ whole genome shotgun (WGS) entry which is preliminary data.</text>
</comment>
<dbReference type="Pfam" id="PF02875">
    <property type="entry name" value="Mur_ligase_C"/>
    <property type="match status" value="1"/>
</dbReference>
<keyword evidence="5" id="KW-0479">Metal-binding</keyword>
<dbReference type="STRING" id="1390249.BHU72_12435"/>
<dbReference type="InterPro" id="IPR018109">
    <property type="entry name" value="Folylpolyglutamate_synth_CS"/>
</dbReference>
<evidence type="ECO:0000313" key="14">
    <source>
        <dbReference type="EMBL" id="OEH84205.1"/>
    </source>
</evidence>
<dbReference type="Pfam" id="PF08245">
    <property type="entry name" value="Mur_ligase_M"/>
    <property type="match status" value="1"/>
</dbReference>
<dbReference type="Proteomes" id="UP000095255">
    <property type="component" value="Unassembled WGS sequence"/>
</dbReference>
<dbReference type="SUPFAM" id="SSF53244">
    <property type="entry name" value="MurD-like peptide ligases, peptide-binding domain"/>
    <property type="match status" value="1"/>
</dbReference>
<keyword evidence="4 11" id="KW-0436">Ligase</keyword>
<comment type="catalytic activity">
    <reaction evidence="10">
        <text>(6S)-5,6,7,8-tetrahydrofolyl-(gamma-L-Glu)(n) + L-glutamate + ATP = (6S)-5,6,7,8-tetrahydrofolyl-(gamma-L-Glu)(n+1) + ADP + phosphate + H(+)</text>
        <dbReference type="Rhea" id="RHEA:10580"/>
        <dbReference type="Rhea" id="RHEA-COMP:14738"/>
        <dbReference type="Rhea" id="RHEA-COMP:14740"/>
        <dbReference type="ChEBI" id="CHEBI:15378"/>
        <dbReference type="ChEBI" id="CHEBI:29985"/>
        <dbReference type="ChEBI" id="CHEBI:30616"/>
        <dbReference type="ChEBI" id="CHEBI:43474"/>
        <dbReference type="ChEBI" id="CHEBI:141005"/>
        <dbReference type="ChEBI" id="CHEBI:456216"/>
        <dbReference type="EC" id="6.3.2.17"/>
    </reaction>
</comment>
<dbReference type="InterPro" id="IPR036615">
    <property type="entry name" value="Mur_ligase_C_dom_sf"/>
</dbReference>
<evidence type="ECO:0000256" key="7">
    <source>
        <dbReference type="ARBA" id="ARBA00022840"/>
    </source>
</evidence>
<dbReference type="AlphaFoldDB" id="A0A1E5L244"/>
<sequence length="438" mass="48765">MFQTQQDVIQWVQSFQRFGIKPGLSRVEWMLEQLGNPEKSLQIIHVAGTNGKGSTCKFLACALRANGYKVGLFTSPYLDAFNNRIAINNQDINDAMLCEVAEQVKTAITTLPVDALGEVTEFEIITVLAFLYYAIEKVDYVVLEVGLGGRFDATNVIIPLISVITNIGFDHINILGSSLGEIATEKAGIIKREVPVVSGVQQLEAQHVIFDISNEKKSKIYELGKDFYNKIVKIDLKELEISFTMDGREFLGLHAWKTKLVGAYQANNLSLALATLQILYESHGVRLSPEKTAKGILEATWPGRFEVIQTNPIVVIDGAHNPEGFQALAQSLQQQFGNRKYIWCIGILADKEVDAMIGTIIPLAKEIIVTEPDNDRAAKVEWLEGKLKEHGDIKTISQPNIMQAIQLTLSRAQENDIICIAGSLYMVSEARQWWTKKV</sequence>
<dbReference type="RefSeq" id="WP_069703442.1">
    <property type="nucleotide sequence ID" value="NZ_MJAT01000040.1"/>
</dbReference>
<gene>
    <name evidence="14" type="ORF">BHU72_12435</name>
</gene>
<comment type="similarity">
    <text evidence="2 11">Belongs to the folylpolyglutamate synthase family.</text>
</comment>
<keyword evidence="15" id="KW-1185">Reference proteome</keyword>
<feature type="domain" description="Mur ligase central" evidence="13">
    <location>
        <begin position="46"/>
        <end position="275"/>
    </location>
</feature>
<dbReference type="NCBIfam" id="TIGR01499">
    <property type="entry name" value="folC"/>
    <property type="match status" value="1"/>
</dbReference>
<proteinExistence type="inferred from homology"/>
<evidence type="ECO:0000256" key="8">
    <source>
        <dbReference type="ARBA" id="ARBA00022842"/>
    </source>
</evidence>
<dbReference type="Gene3D" id="3.40.1190.10">
    <property type="entry name" value="Mur-like, catalytic domain"/>
    <property type="match status" value="1"/>
</dbReference>
<dbReference type="PANTHER" id="PTHR11136">
    <property type="entry name" value="FOLYLPOLYGLUTAMATE SYNTHASE-RELATED"/>
    <property type="match status" value="1"/>
</dbReference>
<evidence type="ECO:0000256" key="9">
    <source>
        <dbReference type="ARBA" id="ARBA00030592"/>
    </source>
</evidence>
<keyword evidence="7 11" id="KW-0067">ATP-binding</keyword>
<dbReference type="InterPro" id="IPR004101">
    <property type="entry name" value="Mur_ligase_C"/>
</dbReference>
<dbReference type="InterPro" id="IPR013221">
    <property type="entry name" value="Mur_ligase_cen"/>
</dbReference>
<dbReference type="PROSITE" id="PS01012">
    <property type="entry name" value="FOLYLPOLYGLU_SYNT_2"/>
    <property type="match status" value="1"/>
</dbReference>
<dbReference type="Gene3D" id="3.90.190.20">
    <property type="entry name" value="Mur ligase, C-terminal domain"/>
    <property type="match status" value="1"/>
</dbReference>
<dbReference type="GO" id="GO:0046872">
    <property type="term" value="F:metal ion binding"/>
    <property type="evidence" value="ECO:0007669"/>
    <property type="project" value="UniProtKB-KW"/>
</dbReference>
<dbReference type="EC" id="6.3.2.17" evidence="3"/>
<keyword evidence="8" id="KW-0460">Magnesium</keyword>
<dbReference type="OrthoDB" id="9809356at2"/>
<dbReference type="PIRSF" id="PIRSF001563">
    <property type="entry name" value="Folylpolyglu_synth"/>
    <property type="match status" value="1"/>
</dbReference>
<dbReference type="FunFam" id="3.40.1190.10:FF:000011">
    <property type="entry name" value="Folylpolyglutamate synthase/dihydrofolate synthase"/>
    <property type="match status" value="1"/>
</dbReference>